<feature type="transmembrane region" description="Helical" evidence="1">
    <location>
        <begin position="27"/>
        <end position="48"/>
    </location>
</feature>
<reference evidence="2 3" key="1">
    <citation type="journal article" date="2024" name="J Genomics">
        <title>Draft genome sequencing and assembly of Favolaschia claudopus CIRM-BRFM 2984 isolated from oak limbs.</title>
        <authorList>
            <person name="Navarro D."/>
            <person name="Drula E."/>
            <person name="Chaduli D."/>
            <person name="Cazenave R."/>
            <person name="Ahrendt S."/>
            <person name="Wang J."/>
            <person name="Lipzen A."/>
            <person name="Daum C."/>
            <person name="Barry K."/>
            <person name="Grigoriev I.V."/>
            <person name="Favel A."/>
            <person name="Rosso M.N."/>
            <person name="Martin F."/>
        </authorList>
    </citation>
    <scope>NUCLEOTIDE SEQUENCE [LARGE SCALE GENOMIC DNA]</scope>
    <source>
        <strain evidence="2 3">CIRM-BRFM 2984</strain>
    </source>
</reference>
<keyword evidence="1" id="KW-0812">Transmembrane</keyword>
<comment type="caution">
    <text evidence="2">The sequence shown here is derived from an EMBL/GenBank/DDBJ whole genome shotgun (WGS) entry which is preliminary data.</text>
</comment>
<dbReference type="EMBL" id="JAWWNJ010000007">
    <property type="protein sequence ID" value="KAK7052095.1"/>
    <property type="molecule type" value="Genomic_DNA"/>
</dbReference>
<keyword evidence="1" id="KW-0472">Membrane</keyword>
<evidence type="ECO:0000313" key="2">
    <source>
        <dbReference type="EMBL" id="KAK7052095.1"/>
    </source>
</evidence>
<gene>
    <name evidence="2" type="ORF">R3P38DRAFT_2858546</name>
</gene>
<evidence type="ECO:0000313" key="3">
    <source>
        <dbReference type="Proteomes" id="UP001362999"/>
    </source>
</evidence>
<keyword evidence="3" id="KW-1185">Reference proteome</keyword>
<dbReference type="Proteomes" id="UP001362999">
    <property type="component" value="Unassembled WGS sequence"/>
</dbReference>
<proteinExistence type="predicted"/>
<sequence length="215" mass="23918">MSRYTTRVRNVVHRLVHSELPLAAPRVVFSLLLFVFSIVSGGLCLKVWTKHHTSQKHLNENLPSGISAGLAYQDVRTTSILLFVSNHLVTFLSSHIAIIILHDVFKIIPPFVLRRVLKKPPTKPLSSVTLPYQVAGLLGSSVCLVMSASFHTQFVFTRVGKLVVRQDGIEAVPETVAMVQSILDRLGFALRYRDVQYSEFPHPSAAFEEALMTGT</sequence>
<name>A0AAW0DM74_9AGAR</name>
<accession>A0AAW0DM74</accession>
<protein>
    <submittedName>
        <fullName evidence="2">Uncharacterized protein</fullName>
    </submittedName>
</protein>
<organism evidence="2 3">
    <name type="scientific">Favolaschia claudopus</name>
    <dbReference type="NCBI Taxonomy" id="2862362"/>
    <lineage>
        <taxon>Eukaryota</taxon>
        <taxon>Fungi</taxon>
        <taxon>Dikarya</taxon>
        <taxon>Basidiomycota</taxon>
        <taxon>Agaricomycotina</taxon>
        <taxon>Agaricomycetes</taxon>
        <taxon>Agaricomycetidae</taxon>
        <taxon>Agaricales</taxon>
        <taxon>Marasmiineae</taxon>
        <taxon>Mycenaceae</taxon>
        <taxon>Favolaschia</taxon>
    </lineage>
</organism>
<keyword evidence="1" id="KW-1133">Transmembrane helix</keyword>
<evidence type="ECO:0000256" key="1">
    <source>
        <dbReference type="SAM" id="Phobius"/>
    </source>
</evidence>
<feature type="transmembrane region" description="Helical" evidence="1">
    <location>
        <begin position="80"/>
        <end position="101"/>
    </location>
</feature>
<dbReference type="AlphaFoldDB" id="A0AAW0DM74"/>
<feature type="transmembrane region" description="Helical" evidence="1">
    <location>
        <begin position="134"/>
        <end position="156"/>
    </location>
</feature>